<dbReference type="AlphaFoldDB" id="A0A5S4UZA3"/>
<dbReference type="RefSeq" id="WP_148734542.1">
    <property type="nucleotide sequence ID" value="NZ_VSSB01000002.1"/>
</dbReference>
<protein>
    <submittedName>
        <fullName evidence="1">Uncharacterized protein</fullName>
    </submittedName>
</protein>
<accession>A0A5S4UZA3</accession>
<comment type="caution">
    <text evidence="1">The sequence shown here is derived from an EMBL/GenBank/DDBJ whole genome shotgun (WGS) entry which is preliminary data.</text>
</comment>
<proteinExistence type="predicted"/>
<dbReference type="EMBL" id="VSSB01000002">
    <property type="protein sequence ID" value="TYL50441.1"/>
    <property type="molecule type" value="Genomic_DNA"/>
</dbReference>
<gene>
    <name evidence="1" type="ORF">FYC51_14635</name>
</gene>
<reference evidence="1 2" key="1">
    <citation type="submission" date="2019-08" db="EMBL/GenBank/DDBJ databases">
        <authorList>
            <person name="Hu J."/>
        </authorList>
    </citation>
    <scope>NUCLEOTIDE SEQUENCE [LARGE SCALE GENOMIC DNA]</scope>
    <source>
        <strain evidence="1 2">NEAU-184</strain>
    </source>
</reference>
<dbReference type="Proteomes" id="UP000325243">
    <property type="component" value="Unassembled WGS sequence"/>
</dbReference>
<name>A0A5S4UZA3_9MICO</name>
<evidence type="ECO:0000313" key="1">
    <source>
        <dbReference type="EMBL" id="TYL50441.1"/>
    </source>
</evidence>
<evidence type="ECO:0000313" key="2">
    <source>
        <dbReference type="Proteomes" id="UP000325243"/>
    </source>
</evidence>
<sequence length="221" mass="25672">MGFEDALSGARKRQEEAESALEARIERQRAEEAERVSVRQQQLLPIVAEFATAAHRVGIPRYRFATYKEWVAREAGYAPAEPEDWFKKMQRPWDYWIPEQRAGAVVDELGDGWAIPDVRKGAYFSESGAIDGLIVFVDGRVHEFDGPAYAPHPATTYPWLEQLRDDTTMEYWYWRHLDFKPRPGSWTLDQLQEILVLAILNAERGRIWQVGDRISESWFID</sequence>
<organism evidence="1 2">
    <name type="scientific">Agromyces mariniharenae</name>
    <dbReference type="NCBI Taxonomy" id="2604423"/>
    <lineage>
        <taxon>Bacteria</taxon>
        <taxon>Bacillati</taxon>
        <taxon>Actinomycetota</taxon>
        <taxon>Actinomycetes</taxon>
        <taxon>Micrococcales</taxon>
        <taxon>Microbacteriaceae</taxon>
        <taxon>Agromyces</taxon>
    </lineage>
</organism>
<keyword evidence="2" id="KW-1185">Reference proteome</keyword>